<dbReference type="PANTHER" id="PTHR11161">
    <property type="entry name" value="O-ACYLTRANSFERASE"/>
    <property type="match status" value="1"/>
</dbReference>
<feature type="domain" description="Nose resistant-to-fluoxetine protein N-terminal" evidence="2">
    <location>
        <begin position="50"/>
        <end position="182"/>
    </location>
</feature>
<dbReference type="InParanoid" id="A0A2R2MIN6"/>
<reference evidence="4" key="1">
    <citation type="submission" date="2025-08" db="UniProtKB">
        <authorList>
            <consortium name="RefSeq"/>
        </authorList>
    </citation>
    <scope>IDENTIFICATION</scope>
    <source>
        <tissue evidence="4">Gonads</tissue>
    </source>
</reference>
<feature type="transmembrane region" description="Helical" evidence="1">
    <location>
        <begin position="404"/>
        <end position="422"/>
    </location>
</feature>
<protein>
    <submittedName>
        <fullName evidence="4">Nose resistant to fluoxetine protein 6-like</fullName>
    </submittedName>
</protein>
<evidence type="ECO:0000256" key="1">
    <source>
        <dbReference type="SAM" id="Phobius"/>
    </source>
</evidence>
<feature type="transmembrane region" description="Helical" evidence="1">
    <location>
        <begin position="298"/>
        <end position="317"/>
    </location>
</feature>
<dbReference type="RefSeq" id="XP_023929922.1">
    <property type="nucleotide sequence ID" value="XM_024074154.1"/>
</dbReference>
<evidence type="ECO:0000313" key="3">
    <source>
        <dbReference type="Proteomes" id="UP000085678"/>
    </source>
</evidence>
<keyword evidence="1" id="KW-0472">Membrane</keyword>
<feature type="transmembrane region" description="Helical" evidence="1">
    <location>
        <begin position="606"/>
        <end position="626"/>
    </location>
</feature>
<dbReference type="OrthoDB" id="207378at2759"/>
<dbReference type="InterPro" id="IPR006621">
    <property type="entry name" value="Nose-resist-to-fluoxetine_N"/>
</dbReference>
<dbReference type="GeneID" id="106175246"/>
<feature type="transmembrane region" description="Helical" evidence="1">
    <location>
        <begin position="562"/>
        <end position="583"/>
    </location>
</feature>
<dbReference type="Proteomes" id="UP000085678">
    <property type="component" value="Unplaced"/>
</dbReference>
<dbReference type="Pfam" id="PF20146">
    <property type="entry name" value="NRF"/>
    <property type="match status" value="1"/>
</dbReference>
<dbReference type="InterPro" id="IPR052728">
    <property type="entry name" value="O2_lipid_transport_reg"/>
</dbReference>
<dbReference type="SMART" id="SM00703">
    <property type="entry name" value="NRF"/>
    <property type="match status" value="1"/>
</dbReference>
<dbReference type="GO" id="GO:0016747">
    <property type="term" value="F:acyltransferase activity, transferring groups other than amino-acyl groups"/>
    <property type="evidence" value="ECO:0007669"/>
    <property type="project" value="InterPro"/>
</dbReference>
<keyword evidence="3" id="KW-1185">Reference proteome</keyword>
<feature type="transmembrane region" description="Helical" evidence="1">
    <location>
        <begin position="638"/>
        <end position="659"/>
    </location>
</feature>
<feature type="transmembrane region" description="Helical" evidence="1">
    <location>
        <begin position="531"/>
        <end position="550"/>
    </location>
</feature>
<dbReference type="KEGG" id="lak:106175246"/>
<feature type="transmembrane region" description="Helical" evidence="1">
    <location>
        <begin position="461"/>
        <end position="484"/>
    </location>
</feature>
<sequence length="709" mass="79793">MLAAKDAFSREHDENRQKLFGSLLGLYGLDDAVAAFVKDLNEKSPGFNVSQTCLTRVEYFLTGIQKKKKWALQMLDATGKMGSGVLDGNTRWYGSYSECNKVQASLHYNESTGFNSSQAIQVSDSFEGQYCTTMLSGPQSLVGHFVALTLGICVPSGCSGEDIKSMADNILNLKLWFVSCKPKELPWASGTTAALCISGLLLLLVLLATMYDIIDQSFLTSGTAQQVIPRDALEDKGPTVQADGYYAIPSSPNSPSSQREKGICHKVMIAFSVYTNAAKVLSAKQPSGALNCVNGIRFLSLTWVIWGHTYYFMMRYIKNGASHGHDIMTRKSMQVLFQAPYSVDSFFVMSGLLVTYLTLREMKRGTLRGKLRMLRINWGMYYFHRFWSYKNCIIDNVYCFIHRLTPPYMLVLLVYATTYRYWSNGPMWAGENQEKYCGDYWWTNLLYVNNVVDTKKLCFGWSWYLANDMQFFVITPFILLPLFWSRIAGAVIMFLLLLGCWISSGSVSAYHKYGPNAVGGNEADNFDIMYIKPWCRIGPYLVGMATGYVLHVTQCKPKANWVIAMFAWAVAIALGAWLVFGLYEPLNGHPWNYQVAALYNATSRTLWGACVAWVIYACCTGYGGIVNKILSWDAFVPLSRLTYCAYLVHPIIMFAVYQMKEEPIYASDMTMTYYFFGHLVTSYGCAFVVSMVFEAPMLGLEKAILKRGQ</sequence>
<organism evidence="3 4">
    <name type="scientific">Lingula anatina</name>
    <name type="common">Brachiopod</name>
    <name type="synonym">Lingula unguis</name>
    <dbReference type="NCBI Taxonomy" id="7574"/>
    <lineage>
        <taxon>Eukaryota</taxon>
        <taxon>Metazoa</taxon>
        <taxon>Spiralia</taxon>
        <taxon>Lophotrochozoa</taxon>
        <taxon>Brachiopoda</taxon>
        <taxon>Linguliformea</taxon>
        <taxon>Lingulata</taxon>
        <taxon>Lingulida</taxon>
        <taxon>Linguloidea</taxon>
        <taxon>Lingulidae</taxon>
        <taxon>Lingula</taxon>
    </lineage>
</organism>
<keyword evidence="1" id="KW-1133">Transmembrane helix</keyword>
<proteinExistence type="predicted"/>
<evidence type="ECO:0000313" key="4">
    <source>
        <dbReference type="RefSeq" id="XP_023929922.1"/>
    </source>
</evidence>
<feature type="transmembrane region" description="Helical" evidence="1">
    <location>
        <begin position="671"/>
        <end position="693"/>
    </location>
</feature>
<dbReference type="PANTHER" id="PTHR11161:SF0">
    <property type="entry name" value="O-ACYLTRANSFERASE LIKE PROTEIN"/>
    <property type="match status" value="1"/>
</dbReference>
<dbReference type="AlphaFoldDB" id="A0A2R2MIN6"/>
<gene>
    <name evidence="4" type="primary">LOC106175246</name>
</gene>
<feature type="transmembrane region" description="Helical" evidence="1">
    <location>
        <begin position="187"/>
        <end position="208"/>
    </location>
</feature>
<feature type="transmembrane region" description="Helical" evidence="1">
    <location>
        <begin position="491"/>
        <end position="511"/>
    </location>
</feature>
<dbReference type="InterPro" id="IPR002656">
    <property type="entry name" value="Acyl_transf_3_dom"/>
</dbReference>
<name>A0A2R2MIN6_LINAN</name>
<feature type="transmembrane region" description="Helical" evidence="1">
    <location>
        <begin position="337"/>
        <end position="359"/>
    </location>
</feature>
<evidence type="ECO:0000259" key="2">
    <source>
        <dbReference type="SMART" id="SM00703"/>
    </source>
</evidence>
<accession>A0A2R2MIN6</accession>
<dbReference type="Pfam" id="PF01757">
    <property type="entry name" value="Acyl_transf_3"/>
    <property type="match status" value="1"/>
</dbReference>
<keyword evidence="1" id="KW-0812">Transmembrane</keyword>